<keyword evidence="7" id="KW-1185">Reference proteome</keyword>
<dbReference type="GO" id="GO:0005524">
    <property type="term" value="F:ATP binding"/>
    <property type="evidence" value="ECO:0007669"/>
    <property type="project" value="UniProtKB-UniRule"/>
</dbReference>
<keyword evidence="1" id="KW-0436">Ligase</keyword>
<dbReference type="AlphaFoldDB" id="A0A1Y2SAL0"/>
<dbReference type="EMBL" id="MUBJ01000021">
    <property type="protein sequence ID" value="OTA14950.1"/>
    <property type="molecule type" value="Genomic_DNA"/>
</dbReference>
<dbReference type="PROSITE" id="PS50975">
    <property type="entry name" value="ATP_GRASP"/>
    <property type="match status" value="1"/>
</dbReference>
<evidence type="ECO:0000256" key="2">
    <source>
        <dbReference type="ARBA" id="ARBA00022741"/>
    </source>
</evidence>
<dbReference type="Proteomes" id="UP000194350">
    <property type="component" value="Unassembled WGS sequence"/>
</dbReference>
<dbReference type="GO" id="GO:0046872">
    <property type="term" value="F:metal ion binding"/>
    <property type="evidence" value="ECO:0007669"/>
    <property type="project" value="InterPro"/>
</dbReference>
<keyword evidence="3 4" id="KW-0067">ATP-binding</keyword>
<dbReference type="InterPro" id="IPR011761">
    <property type="entry name" value="ATP-grasp"/>
</dbReference>
<name>A0A1Y2SAL0_9GAMM</name>
<dbReference type="GO" id="GO:0016874">
    <property type="term" value="F:ligase activity"/>
    <property type="evidence" value="ECO:0007669"/>
    <property type="project" value="UniProtKB-KW"/>
</dbReference>
<keyword evidence="2 4" id="KW-0547">Nucleotide-binding</keyword>
<evidence type="ECO:0000256" key="1">
    <source>
        <dbReference type="ARBA" id="ARBA00022598"/>
    </source>
</evidence>
<dbReference type="SUPFAM" id="SSF56059">
    <property type="entry name" value="Glutathione synthetase ATP-binding domain-like"/>
    <property type="match status" value="1"/>
</dbReference>
<evidence type="ECO:0000259" key="5">
    <source>
        <dbReference type="PROSITE" id="PS50975"/>
    </source>
</evidence>
<evidence type="ECO:0000256" key="4">
    <source>
        <dbReference type="PROSITE-ProRule" id="PRU00409"/>
    </source>
</evidence>
<sequence>MSLEIHINNQASFHRGKPTIFCMPDIKDSERFIRLCYQHNLNLILLIKKKWLDSTDYSLALAHLIIDDPLADNACKRIISALKQVKDTLAIITGPVQINYFMAFSELHVELMATIAAYINQNPHIIDVAQSFRDKWVMRKVANEHGIFCPQFTLASEILTSPERFQAFTAAVEHSARHKGNKVGFIVKPRSFWGSMGVTEYSDRTSLLCALQKLDTPGEYLVEEKIQGKLLHVDTAVLQHKIIYQGIGAYACSLLSSDQTEPNHFMWHTMLPDSPDSRRLFEFNQQVLQAFNLEYGFTHTEIFIEENTDNLILCETASRPPGLKLFDLHALAYNSHAFDTFINALISPSSIYASSICASSIGKEPSFSIEHPDPNCIGMIIFNPPIGKVKSLTPIEEIIDEHVIEWEQYTKTGSYFTNTHYTEKMGYIIFSAKNEHECLKYLKNYKTNFHYTITKQD</sequence>
<dbReference type="STRING" id="351656.Xvie_03197"/>
<accession>A0A1Y2SAL0</accession>
<comment type="caution">
    <text evidence="6">The sequence shown here is derived from an EMBL/GenBank/DDBJ whole genome shotgun (WGS) entry which is preliminary data.</text>
</comment>
<dbReference type="PANTHER" id="PTHR43585">
    <property type="entry name" value="FUMIPYRROLE BIOSYNTHESIS PROTEIN C"/>
    <property type="match status" value="1"/>
</dbReference>
<reference evidence="6 7" key="1">
    <citation type="submission" date="2016-10" db="EMBL/GenBank/DDBJ databases">
        <title>Systematic genetic and metabolomic analysis of Xenorhabdus and Photorhabdus spp., highlights the requirements for a dual symbiotic and pathogenic life style.</title>
        <authorList>
            <person name="Tobias N.J."/>
            <person name="Wolff H."/>
            <person name="Djahanschiri B."/>
            <person name="Pidot S.J."/>
            <person name="Stinear T.P."/>
            <person name="Ebersberger I."/>
            <person name="Bode H.B."/>
        </authorList>
    </citation>
    <scope>NUCLEOTIDE SEQUENCE [LARGE SCALE GENOMIC DNA]</scope>
    <source>
        <strain evidence="6 7">DSM 22392</strain>
    </source>
</reference>
<dbReference type="Gene3D" id="3.30.470.20">
    <property type="entry name" value="ATP-grasp fold, B domain"/>
    <property type="match status" value="1"/>
</dbReference>
<evidence type="ECO:0000313" key="7">
    <source>
        <dbReference type="Proteomes" id="UP000194350"/>
    </source>
</evidence>
<organism evidence="6 7">
    <name type="scientific">Xenorhabdus vietnamensis</name>
    <dbReference type="NCBI Taxonomy" id="351656"/>
    <lineage>
        <taxon>Bacteria</taxon>
        <taxon>Pseudomonadati</taxon>
        <taxon>Pseudomonadota</taxon>
        <taxon>Gammaproteobacteria</taxon>
        <taxon>Enterobacterales</taxon>
        <taxon>Morganellaceae</taxon>
        <taxon>Xenorhabdus</taxon>
    </lineage>
</organism>
<dbReference type="PANTHER" id="PTHR43585:SF2">
    <property type="entry name" value="ATP-GRASP ENZYME FSQD"/>
    <property type="match status" value="1"/>
</dbReference>
<evidence type="ECO:0000313" key="6">
    <source>
        <dbReference type="EMBL" id="OTA14950.1"/>
    </source>
</evidence>
<proteinExistence type="predicted"/>
<evidence type="ECO:0000256" key="3">
    <source>
        <dbReference type="ARBA" id="ARBA00022840"/>
    </source>
</evidence>
<feature type="domain" description="ATP-grasp" evidence="5">
    <location>
        <begin position="139"/>
        <end position="346"/>
    </location>
</feature>
<dbReference type="Gene3D" id="3.40.50.20">
    <property type="match status" value="1"/>
</dbReference>
<dbReference type="InterPro" id="IPR052032">
    <property type="entry name" value="ATP-dep_AA_Ligase"/>
</dbReference>
<protein>
    <submittedName>
        <fullName evidence="6">ATP-grasp domain-containing protein</fullName>
    </submittedName>
</protein>
<gene>
    <name evidence="6" type="ORF">Xvie_03197</name>
</gene>